<dbReference type="SUPFAM" id="SSF53448">
    <property type="entry name" value="Nucleotide-diphospho-sugar transferases"/>
    <property type="match status" value="1"/>
</dbReference>
<dbReference type="AlphaFoldDB" id="A0A4T0X034"/>
<evidence type="ECO:0000256" key="2">
    <source>
        <dbReference type="ARBA" id="ARBA00004922"/>
    </source>
</evidence>
<dbReference type="STRING" id="52247.A0A4T0X034"/>
<dbReference type="PANTHER" id="PTHR31646">
    <property type="entry name" value="ALPHA-1,2-MANNOSYLTRANSFERASE MNN2"/>
    <property type="match status" value="1"/>
</dbReference>
<comment type="caution">
    <text evidence="10">The sequence shown here is derived from an EMBL/GenBank/DDBJ whole genome shotgun (WGS) entry which is preliminary data.</text>
</comment>
<comment type="similarity">
    <text evidence="3">Belongs to the MNN1/MNT family.</text>
</comment>
<keyword evidence="8" id="KW-0333">Golgi apparatus</keyword>
<comment type="subcellular location">
    <subcellularLocation>
        <location evidence="1">Golgi apparatus membrane</location>
        <topology evidence="1">Single-pass type II membrane protein</topology>
    </subcellularLocation>
</comment>
<dbReference type="InterPro" id="IPR029044">
    <property type="entry name" value="Nucleotide-diphossugar_trans"/>
</dbReference>
<organism evidence="10 11">
    <name type="scientific">Pichia inconspicua</name>
    <dbReference type="NCBI Taxonomy" id="52247"/>
    <lineage>
        <taxon>Eukaryota</taxon>
        <taxon>Fungi</taxon>
        <taxon>Dikarya</taxon>
        <taxon>Ascomycota</taxon>
        <taxon>Saccharomycotina</taxon>
        <taxon>Pichiomycetes</taxon>
        <taxon>Pichiales</taxon>
        <taxon>Pichiaceae</taxon>
        <taxon>Pichia</taxon>
    </lineage>
</organism>
<evidence type="ECO:0000256" key="1">
    <source>
        <dbReference type="ARBA" id="ARBA00004323"/>
    </source>
</evidence>
<evidence type="ECO:0000256" key="8">
    <source>
        <dbReference type="ARBA" id="ARBA00023034"/>
    </source>
</evidence>
<evidence type="ECO:0000256" key="7">
    <source>
        <dbReference type="ARBA" id="ARBA00022989"/>
    </source>
</evidence>
<gene>
    <name evidence="10" type="ORF">CANINC_002826</name>
</gene>
<dbReference type="EMBL" id="SELW01000468">
    <property type="protein sequence ID" value="TID26131.1"/>
    <property type="molecule type" value="Genomic_DNA"/>
</dbReference>
<evidence type="ECO:0000256" key="9">
    <source>
        <dbReference type="ARBA" id="ARBA00023136"/>
    </source>
</evidence>
<keyword evidence="5" id="KW-0812">Transmembrane</keyword>
<keyword evidence="11" id="KW-1185">Reference proteome</keyword>
<keyword evidence="9" id="KW-0472">Membrane</keyword>
<evidence type="ECO:0000256" key="3">
    <source>
        <dbReference type="ARBA" id="ARBA00009105"/>
    </source>
</evidence>
<protein>
    <recommendedName>
        <fullName evidence="12">Alpha-1,2-mannosyltransferase</fullName>
    </recommendedName>
</protein>
<dbReference type="OrthoDB" id="430354at2759"/>
<comment type="pathway">
    <text evidence="2">Protein modification; protein glycosylation.</text>
</comment>
<dbReference type="GO" id="GO:0046354">
    <property type="term" value="P:mannan biosynthetic process"/>
    <property type="evidence" value="ECO:0007669"/>
    <property type="project" value="TreeGrafter"/>
</dbReference>
<name>A0A4T0X034_9ASCO</name>
<sequence length="640" mass="74950">MEYKVDPVINHCSNNGFKELNIVDLVETIRQEVILKSLPGREEEQKIVAEVAKITEQIIKEQIEPITNRVVEKNKKINEMVTNENKLVQINNQLKQKTATQFLDGDADIKEFFGQILELYYENRLSYPLKQRMNVKDGRAVIYPVHLFNDHKNNLSESELKKLFKFPQDFLDDAKIKHKNVTENLPSIIPSFYEGSGYVMVGGGKYTWLALLSIEVLRFIGSTMPVEVFLPQETDYEEEFCNVILPKYNARCIMLDHVFDTSFISKMDISGYQYKALALIVSSFENAFLLDSDNYPVTNPDVLFESELYEKYTMITWPDYWRRTTSPYYHNITETVVGNQTRFLNDEHTDPTYYGTESDEFSLTYKVQYHNRKGTLCDWSTESGQMLINKKVHFKALLLALYYNLEGKFGFYPLLSQGGAGEGDKETFVAASHFYNLKYYQVHKNPDRAFGYHRKRSGAMDTTIVQYDPLRDYDLVKYVNKGIDAEIELQKEKFKYDYISHHQQKINVEQSIPMFYHVHDPKMDPIKIYLEGTTFDLERRKVRNLGGDYPRFGFDLEMLLWSNINKHLCEDKTSIKYFTETPYQLVDQMCSVFIPEELDYLKTSHLHVVGQYNNRTPYKNLRRYYYDIVVKEPSATSAVP</sequence>
<dbReference type="PANTHER" id="PTHR31646:SF1">
    <property type="entry name" value="ALPHA-1,2-MANNOSYLTRANSFERASE MNN2"/>
    <property type="match status" value="1"/>
</dbReference>
<evidence type="ECO:0000256" key="4">
    <source>
        <dbReference type="ARBA" id="ARBA00022679"/>
    </source>
</evidence>
<dbReference type="InterPro" id="IPR022751">
    <property type="entry name" value="Alpha_mannosyltransferase"/>
</dbReference>
<proteinExistence type="inferred from homology"/>
<keyword evidence="7" id="KW-1133">Transmembrane helix</keyword>
<evidence type="ECO:0008006" key="12">
    <source>
        <dbReference type="Google" id="ProtNLM"/>
    </source>
</evidence>
<dbReference type="Pfam" id="PF11051">
    <property type="entry name" value="Mannosyl_trans3"/>
    <property type="match status" value="1"/>
</dbReference>
<keyword evidence="4" id="KW-0808">Transferase</keyword>
<accession>A0A4T0X034</accession>
<evidence type="ECO:0000313" key="10">
    <source>
        <dbReference type="EMBL" id="TID26131.1"/>
    </source>
</evidence>
<keyword evidence="6" id="KW-0735">Signal-anchor</keyword>
<evidence type="ECO:0000313" key="11">
    <source>
        <dbReference type="Proteomes" id="UP000307173"/>
    </source>
</evidence>
<dbReference type="GO" id="GO:0000026">
    <property type="term" value="F:alpha-1,2-mannosyltransferase activity"/>
    <property type="evidence" value="ECO:0007669"/>
    <property type="project" value="TreeGrafter"/>
</dbReference>
<reference evidence="10 11" key="1">
    <citation type="journal article" date="2019" name="Front. Genet.">
        <title>Whole-Genome Sequencing of the Opportunistic Yeast Pathogen Candida inconspicua Uncovers Its Hybrid Origin.</title>
        <authorList>
            <person name="Mixao V."/>
            <person name="Hansen A.P."/>
            <person name="Saus E."/>
            <person name="Boekhout T."/>
            <person name="Lass-Florl C."/>
            <person name="Gabaldon T."/>
        </authorList>
    </citation>
    <scope>NUCLEOTIDE SEQUENCE [LARGE SCALE GENOMIC DNA]</scope>
    <source>
        <strain evidence="10 11">CBS 180</strain>
    </source>
</reference>
<dbReference type="GO" id="GO:0000139">
    <property type="term" value="C:Golgi membrane"/>
    <property type="evidence" value="ECO:0007669"/>
    <property type="project" value="UniProtKB-SubCell"/>
</dbReference>
<evidence type="ECO:0000256" key="5">
    <source>
        <dbReference type="ARBA" id="ARBA00022692"/>
    </source>
</evidence>
<evidence type="ECO:0000256" key="6">
    <source>
        <dbReference type="ARBA" id="ARBA00022968"/>
    </source>
</evidence>
<dbReference type="Proteomes" id="UP000307173">
    <property type="component" value="Unassembled WGS sequence"/>
</dbReference>